<dbReference type="Proteomes" id="UP000480684">
    <property type="component" value="Unassembled WGS sequence"/>
</dbReference>
<dbReference type="PANTHER" id="PTHR30055:SF146">
    <property type="entry name" value="HTH-TYPE TRANSCRIPTIONAL DUAL REGULATOR CECR"/>
    <property type="match status" value="1"/>
</dbReference>
<dbReference type="InterPro" id="IPR050109">
    <property type="entry name" value="HTH-type_TetR-like_transc_reg"/>
</dbReference>
<feature type="DNA-binding region" description="H-T-H motif" evidence="4">
    <location>
        <begin position="34"/>
        <end position="53"/>
    </location>
</feature>
<dbReference type="InterPro" id="IPR036271">
    <property type="entry name" value="Tet_transcr_reg_TetR-rel_C_sf"/>
</dbReference>
<dbReference type="SUPFAM" id="SSF48498">
    <property type="entry name" value="Tetracyclin repressor-like, C-terminal domain"/>
    <property type="match status" value="1"/>
</dbReference>
<dbReference type="Gene3D" id="1.10.10.60">
    <property type="entry name" value="Homeodomain-like"/>
    <property type="match status" value="1"/>
</dbReference>
<dbReference type="GO" id="GO:0000976">
    <property type="term" value="F:transcription cis-regulatory region binding"/>
    <property type="evidence" value="ECO:0007669"/>
    <property type="project" value="TreeGrafter"/>
</dbReference>
<accession>A0A7C9US48</accession>
<dbReference type="Pfam" id="PF14246">
    <property type="entry name" value="TetR_C_7"/>
    <property type="match status" value="1"/>
</dbReference>
<dbReference type="FunFam" id="1.10.10.60:FF:000141">
    <property type="entry name" value="TetR family transcriptional regulator"/>
    <property type="match status" value="1"/>
</dbReference>
<evidence type="ECO:0000256" key="1">
    <source>
        <dbReference type="ARBA" id="ARBA00023015"/>
    </source>
</evidence>
<comment type="caution">
    <text evidence="6">The sequence shown here is derived from an EMBL/GenBank/DDBJ whole genome shotgun (WGS) entry which is preliminary data.</text>
</comment>
<dbReference type="PANTHER" id="PTHR30055">
    <property type="entry name" value="HTH-TYPE TRANSCRIPTIONAL REGULATOR RUTR"/>
    <property type="match status" value="1"/>
</dbReference>
<gene>
    <name evidence="6" type="ORF">G4223_00755</name>
</gene>
<reference evidence="6 7" key="1">
    <citation type="submission" date="2020-02" db="EMBL/GenBank/DDBJ databases">
        <authorList>
            <person name="Dziuba M."/>
            <person name="Kuznetsov B."/>
            <person name="Mardanov A."/>
            <person name="Ravin N."/>
            <person name="Grouzdev D."/>
        </authorList>
    </citation>
    <scope>NUCLEOTIDE SEQUENCE [LARGE SCALE GENOMIC DNA]</scope>
    <source>
        <strain evidence="6 7">SpK</strain>
    </source>
</reference>
<evidence type="ECO:0000256" key="3">
    <source>
        <dbReference type="ARBA" id="ARBA00023163"/>
    </source>
</evidence>
<dbReference type="InterPro" id="IPR009057">
    <property type="entry name" value="Homeodomain-like_sf"/>
</dbReference>
<evidence type="ECO:0000313" key="6">
    <source>
        <dbReference type="EMBL" id="NFV78646.1"/>
    </source>
</evidence>
<dbReference type="Pfam" id="PF00440">
    <property type="entry name" value="TetR_N"/>
    <property type="match status" value="1"/>
</dbReference>
<organism evidence="6 7">
    <name type="scientific">Magnetospirillum aberrantis SpK</name>
    <dbReference type="NCBI Taxonomy" id="908842"/>
    <lineage>
        <taxon>Bacteria</taxon>
        <taxon>Pseudomonadati</taxon>
        <taxon>Pseudomonadota</taxon>
        <taxon>Alphaproteobacteria</taxon>
        <taxon>Rhodospirillales</taxon>
        <taxon>Rhodospirillaceae</taxon>
        <taxon>Magnetospirillum</taxon>
    </lineage>
</organism>
<dbReference type="EMBL" id="JAAIYP010000004">
    <property type="protein sequence ID" value="NFV78646.1"/>
    <property type="molecule type" value="Genomic_DNA"/>
</dbReference>
<protein>
    <submittedName>
        <fullName evidence="6">TetR/AcrR family transcriptional regulator</fullName>
    </submittedName>
</protein>
<dbReference type="AlphaFoldDB" id="A0A7C9US48"/>
<dbReference type="SUPFAM" id="SSF46689">
    <property type="entry name" value="Homeodomain-like"/>
    <property type="match status" value="1"/>
</dbReference>
<dbReference type="PRINTS" id="PR00455">
    <property type="entry name" value="HTHTETR"/>
</dbReference>
<feature type="domain" description="HTH tetR-type" evidence="5">
    <location>
        <begin position="11"/>
        <end position="71"/>
    </location>
</feature>
<dbReference type="InterPro" id="IPR001647">
    <property type="entry name" value="HTH_TetR"/>
</dbReference>
<evidence type="ECO:0000256" key="2">
    <source>
        <dbReference type="ARBA" id="ARBA00023125"/>
    </source>
</evidence>
<keyword evidence="2 4" id="KW-0238">DNA-binding</keyword>
<evidence type="ECO:0000256" key="4">
    <source>
        <dbReference type="PROSITE-ProRule" id="PRU00335"/>
    </source>
</evidence>
<keyword evidence="3" id="KW-0804">Transcription</keyword>
<dbReference type="GO" id="GO:0003700">
    <property type="term" value="F:DNA-binding transcription factor activity"/>
    <property type="evidence" value="ECO:0007669"/>
    <property type="project" value="TreeGrafter"/>
</dbReference>
<dbReference type="InterPro" id="IPR039536">
    <property type="entry name" value="TetR_C_Proteobacteria"/>
</dbReference>
<evidence type="ECO:0000313" key="7">
    <source>
        <dbReference type="Proteomes" id="UP000480684"/>
    </source>
</evidence>
<proteinExistence type="predicted"/>
<dbReference type="PROSITE" id="PS50977">
    <property type="entry name" value="HTH_TETR_2"/>
    <property type="match status" value="1"/>
</dbReference>
<keyword evidence="7" id="KW-1185">Reference proteome</keyword>
<name>A0A7C9US48_9PROT</name>
<dbReference type="Gene3D" id="1.10.357.10">
    <property type="entry name" value="Tetracycline Repressor, domain 2"/>
    <property type="match status" value="1"/>
</dbReference>
<dbReference type="RefSeq" id="WP_163673771.1">
    <property type="nucleotide sequence ID" value="NZ_JAAIYP010000004.1"/>
</dbReference>
<evidence type="ECO:0000259" key="5">
    <source>
        <dbReference type="PROSITE" id="PS50977"/>
    </source>
</evidence>
<dbReference type="InterPro" id="IPR023772">
    <property type="entry name" value="DNA-bd_HTH_TetR-type_CS"/>
</dbReference>
<keyword evidence="1" id="KW-0805">Transcription regulation</keyword>
<sequence>MSNPGCGQRGEVKRQAVIDAAERIFLDLGYANASMDGIAAEAGVSKRTVYNHFAGKAELFQAVVGRLYAGLQEVQRRGLPLDRPPEEVLAEFARELLVHLRRPEMLGLFRLIVAERPRFPELGLAFTSGGKGAIFAVLEDYFAAQTKRGILAVDDPWQAAAVFLGVLKESVHWPALLGLPVTADDRAIATAVRAIMRMYGG</sequence>
<dbReference type="PROSITE" id="PS01081">
    <property type="entry name" value="HTH_TETR_1"/>
    <property type="match status" value="1"/>
</dbReference>